<feature type="compositionally biased region" description="Low complexity" evidence="1">
    <location>
        <begin position="425"/>
        <end position="447"/>
    </location>
</feature>
<keyword evidence="2" id="KW-0732">Signal</keyword>
<feature type="region of interest" description="Disordered" evidence="1">
    <location>
        <begin position="270"/>
        <end position="290"/>
    </location>
</feature>
<feature type="region of interest" description="Disordered" evidence="1">
    <location>
        <begin position="29"/>
        <end position="198"/>
    </location>
</feature>
<feature type="compositionally biased region" description="Polar residues" evidence="1">
    <location>
        <begin position="169"/>
        <end position="198"/>
    </location>
</feature>
<evidence type="ECO:0000256" key="2">
    <source>
        <dbReference type="SAM" id="SignalP"/>
    </source>
</evidence>
<feature type="signal peptide" evidence="2">
    <location>
        <begin position="1"/>
        <end position="23"/>
    </location>
</feature>
<feature type="compositionally biased region" description="Low complexity" evidence="1">
    <location>
        <begin position="147"/>
        <end position="161"/>
    </location>
</feature>
<feature type="region of interest" description="Disordered" evidence="1">
    <location>
        <begin position="586"/>
        <end position="676"/>
    </location>
</feature>
<feature type="compositionally biased region" description="Pro residues" evidence="1">
    <location>
        <begin position="645"/>
        <end position="659"/>
    </location>
</feature>
<dbReference type="Proteomes" id="UP000243498">
    <property type="component" value="Unassembled WGS sequence"/>
</dbReference>
<gene>
    <name evidence="3" type="ORF">NOR_01551</name>
</gene>
<evidence type="ECO:0000313" key="3">
    <source>
        <dbReference type="EMBL" id="OAA49628.1"/>
    </source>
</evidence>
<protein>
    <recommendedName>
        <fullName evidence="5">Carbohydrate-binding module family 19 protein</fullName>
    </recommendedName>
</protein>
<feature type="compositionally biased region" description="Polar residues" evidence="1">
    <location>
        <begin position="233"/>
        <end position="254"/>
    </location>
</feature>
<feature type="compositionally biased region" description="Polar residues" evidence="1">
    <location>
        <begin position="392"/>
        <end position="424"/>
    </location>
</feature>
<feature type="compositionally biased region" description="Low complexity" evidence="1">
    <location>
        <begin position="276"/>
        <end position="290"/>
    </location>
</feature>
<feature type="compositionally biased region" description="Polar residues" evidence="1">
    <location>
        <begin position="77"/>
        <end position="97"/>
    </location>
</feature>
<dbReference type="STRING" id="1081105.A0A162JV88"/>
<feature type="compositionally biased region" description="Polar residues" evidence="1">
    <location>
        <begin position="586"/>
        <end position="603"/>
    </location>
</feature>
<proteinExistence type="predicted"/>
<comment type="caution">
    <text evidence="3">The sequence shown here is derived from an EMBL/GenBank/DDBJ whole genome shotgun (WGS) entry which is preliminary data.</text>
</comment>
<feature type="compositionally biased region" description="Low complexity" evidence="1">
    <location>
        <begin position="107"/>
        <end position="134"/>
    </location>
</feature>
<dbReference type="OMA" id="CFALPMN"/>
<feature type="compositionally biased region" description="Low complexity" evidence="1">
    <location>
        <begin position="341"/>
        <end position="359"/>
    </location>
</feature>
<dbReference type="AlphaFoldDB" id="A0A162JV88"/>
<organism evidence="3 4">
    <name type="scientific">Metarhizium rileyi (strain RCEF 4871)</name>
    <name type="common">Nomuraea rileyi</name>
    <dbReference type="NCBI Taxonomy" id="1649241"/>
    <lineage>
        <taxon>Eukaryota</taxon>
        <taxon>Fungi</taxon>
        <taxon>Dikarya</taxon>
        <taxon>Ascomycota</taxon>
        <taxon>Pezizomycotina</taxon>
        <taxon>Sordariomycetes</taxon>
        <taxon>Hypocreomycetidae</taxon>
        <taxon>Hypocreales</taxon>
        <taxon>Clavicipitaceae</taxon>
        <taxon>Metarhizium</taxon>
    </lineage>
</organism>
<dbReference type="EMBL" id="AZHC01000003">
    <property type="protein sequence ID" value="OAA49628.1"/>
    <property type="molecule type" value="Genomic_DNA"/>
</dbReference>
<evidence type="ECO:0000313" key="4">
    <source>
        <dbReference type="Proteomes" id="UP000243498"/>
    </source>
</evidence>
<feature type="region of interest" description="Disordered" evidence="1">
    <location>
        <begin position="210"/>
        <end position="254"/>
    </location>
</feature>
<sequence>MRFKVCFAATATCFLLGSQTAQAGPVKRAYTLDPRDNDKTTAPISAPHSSGLAAPTSAPGVSSPQPSLESLLGSASPPDSSHTATASQPTHSFSTIPLSVVPISDSTTTTPGQGQTTHASQASTAVPTTATTPSGHDHTTVESTGRTAPTTPADTAPTTTTGSMFMGSVGTSPTTKASTSPETPTHTSLATVTGMPGSTANTTLRFGTGTSRFSNSTSVPTGVSLPGSAATARDSSVPKSPQTGIPSNSITSTPLTQTTFVPTLVTAEPTNTGIVTTPRPLPLNTTGPPPTKGNGTAIVRGSSPILSVTQFITSPVNEQTATVQSAPLNTVAVPPTTYQNGPTTTSSGLPAGSGLPAPGNGQTSHNVPGMTTKGSSIGATTLTGTPLPLQPSATNAGSSSPTTNLPGFISSAATFPSSKPLLTTQPSPSAAQQEPQTTAKATKPPTASVTVTPTGQPDTNVPTAIPTFPTASTTVPSTIYASNLAQARNLNRLFSSLTPKSACTKNQAACITGQMAACNNGGFVLNACSQGQECYALPMTNTQGAKVGCFDSAYAQGILDSKSNTDVGGVPTTFKTEVTRLRLTRTQSVTVTKRPSTPTQVPASPSEMGSPRTDKPELPAVKAPMASLPSMEAPAERRPLAETLTPPPAPPAQTAPIAPPETAATTKFGPPPPANPPSIQPTQVVITQSFDIPTGPPSPNATKLLLRPLDDGPATIARAPAVTANTMLKKDTGPSKTTIVNNGTPTVSVFFTVTVTDMQKETVTVTTRN</sequence>
<feature type="region of interest" description="Disordered" evidence="1">
    <location>
        <begin position="332"/>
        <end position="462"/>
    </location>
</feature>
<feature type="compositionally biased region" description="Polar residues" evidence="1">
    <location>
        <begin position="59"/>
        <end position="68"/>
    </location>
</feature>
<evidence type="ECO:0000256" key="1">
    <source>
        <dbReference type="SAM" id="MobiDB-lite"/>
    </source>
</evidence>
<feature type="compositionally biased region" description="Polar residues" evidence="1">
    <location>
        <begin position="210"/>
        <end position="221"/>
    </location>
</feature>
<accession>A0A162JV88</accession>
<feature type="chain" id="PRO_5007836726" description="Carbohydrate-binding module family 19 protein" evidence="2">
    <location>
        <begin position="24"/>
        <end position="769"/>
    </location>
</feature>
<name>A0A162JV88_METRR</name>
<dbReference type="OrthoDB" id="2362516at2759"/>
<evidence type="ECO:0008006" key="5">
    <source>
        <dbReference type="Google" id="ProtNLM"/>
    </source>
</evidence>
<feature type="compositionally biased region" description="Polar residues" evidence="1">
    <location>
        <begin position="448"/>
        <end position="462"/>
    </location>
</feature>
<keyword evidence="4" id="KW-1185">Reference proteome</keyword>
<reference evidence="3 4" key="1">
    <citation type="journal article" date="2016" name="Genome Biol. Evol.">
        <title>Divergent and convergent evolution of fungal pathogenicity.</title>
        <authorList>
            <person name="Shang Y."/>
            <person name="Xiao G."/>
            <person name="Zheng P."/>
            <person name="Cen K."/>
            <person name="Zhan S."/>
            <person name="Wang C."/>
        </authorList>
    </citation>
    <scope>NUCLEOTIDE SEQUENCE [LARGE SCALE GENOMIC DNA]</scope>
    <source>
        <strain evidence="3 4">RCEF 4871</strain>
    </source>
</reference>
<feature type="compositionally biased region" description="Low complexity" evidence="1">
    <location>
        <begin position="380"/>
        <end position="391"/>
    </location>
</feature>